<organism evidence="1 2">
    <name type="scientific">Perca flavescens</name>
    <name type="common">American yellow perch</name>
    <name type="synonym">Morone flavescens</name>
    <dbReference type="NCBI Taxonomy" id="8167"/>
    <lineage>
        <taxon>Eukaryota</taxon>
        <taxon>Metazoa</taxon>
        <taxon>Chordata</taxon>
        <taxon>Craniata</taxon>
        <taxon>Vertebrata</taxon>
        <taxon>Euteleostomi</taxon>
        <taxon>Actinopterygii</taxon>
        <taxon>Neopterygii</taxon>
        <taxon>Teleostei</taxon>
        <taxon>Neoteleostei</taxon>
        <taxon>Acanthomorphata</taxon>
        <taxon>Eupercaria</taxon>
        <taxon>Perciformes</taxon>
        <taxon>Percoidei</taxon>
        <taxon>Percidae</taxon>
        <taxon>Percinae</taxon>
        <taxon>Perca</taxon>
    </lineage>
</organism>
<evidence type="ECO:0000313" key="2">
    <source>
        <dbReference type="Proteomes" id="UP000295070"/>
    </source>
</evidence>
<dbReference type="EMBL" id="SCKG01000005">
    <property type="protein sequence ID" value="TDH12536.1"/>
    <property type="molecule type" value="Genomic_DNA"/>
</dbReference>
<gene>
    <name evidence="1" type="ORF">EPR50_G00047410</name>
</gene>
<reference evidence="1 2" key="1">
    <citation type="submission" date="2019-01" db="EMBL/GenBank/DDBJ databases">
        <title>A chromosome-scale genome assembly of the yellow perch, Perca flavescens.</title>
        <authorList>
            <person name="Feron R."/>
            <person name="Morvezen R."/>
            <person name="Bestin A."/>
            <person name="Haffray P."/>
            <person name="Klopp C."/>
            <person name="Zahm M."/>
            <person name="Cabau C."/>
            <person name="Roques C."/>
            <person name="Donnadieu C."/>
            <person name="Bouchez O."/>
            <person name="Christie M."/>
            <person name="Larson W."/>
            <person name="Guiguen Y."/>
        </authorList>
    </citation>
    <scope>NUCLEOTIDE SEQUENCE [LARGE SCALE GENOMIC DNA]</scope>
    <source>
        <strain evidence="1">YP-PL-M2</strain>
        <tissue evidence="1">Blood</tissue>
    </source>
</reference>
<proteinExistence type="predicted"/>
<name>A0A484DAF9_PERFV</name>
<sequence>MITNRMMKSLAPLLEDKMPAPLLKSLTPLLQDKMPAPLLKSLTPLLQENMRGPLLKILPPLLQDKMPAPMLLQKESSLPSVGEIVDRLDDDLLLHHTAGHRDPGPNVHDVYQVAGPKPHLDLLVSLNQYTQPLPGKLRKILMYVQSEESLSQQDPPDIN</sequence>
<protein>
    <submittedName>
        <fullName evidence="1">Uncharacterized protein</fullName>
    </submittedName>
</protein>
<keyword evidence="2" id="KW-1185">Reference proteome</keyword>
<dbReference type="AlphaFoldDB" id="A0A484DAF9"/>
<accession>A0A484DAF9</accession>
<evidence type="ECO:0000313" key="1">
    <source>
        <dbReference type="EMBL" id="TDH12536.1"/>
    </source>
</evidence>
<dbReference type="Proteomes" id="UP000295070">
    <property type="component" value="Chromosome 5"/>
</dbReference>
<comment type="caution">
    <text evidence="1">The sequence shown here is derived from an EMBL/GenBank/DDBJ whole genome shotgun (WGS) entry which is preliminary data.</text>
</comment>